<dbReference type="PANTHER" id="PTHR43214:SF24">
    <property type="entry name" value="TRANSCRIPTIONAL REGULATORY PROTEIN NARL-RELATED"/>
    <property type="match status" value="1"/>
</dbReference>
<feature type="domain" description="Response regulatory" evidence="5">
    <location>
        <begin position="7"/>
        <end position="107"/>
    </location>
</feature>
<keyword evidence="3" id="KW-0804">Transcription</keyword>
<keyword evidence="4" id="KW-0597">Phosphoprotein</keyword>
<dbReference type="PANTHER" id="PTHR43214">
    <property type="entry name" value="TWO-COMPONENT RESPONSE REGULATOR"/>
    <property type="match status" value="1"/>
</dbReference>
<organism evidence="6 7">
    <name type="scientific">Streptantibioticus ferralitis</name>
    <dbReference type="NCBI Taxonomy" id="236510"/>
    <lineage>
        <taxon>Bacteria</taxon>
        <taxon>Bacillati</taxon>
        <taxon>Actinomycetota</taxon>
        <taxon>Actinomycetes</taxon>
        <taxon>Kitasatosporales</taxon>
        <taxon>Streptomycetaceae</taxon>
        <taxon>Streptantibioticus</taxon>
    </lineage>
</organism>
<dbReference type="Gene3D" id="3.40.50.2300">
    <property type="match status" value="1"/>
</dbReference>
<reference evidence="6 7" key="1">
    <citation type="submission" date="2023-03" db="EMBL/GenBank/DDBJ databases">
        <title>Draft genome sequence of type strain Streptomyces ferralitis JCM 14344.</title>
        <authorList>
            <person name="Klaysubun C."/>
            <person name="Duangmal K."/>
        </authorList>
    </citation>
    <scope>NUCLEOTIDE SEQUENCE [LARGE SCALE GENOMIC DNA]</scope>
    <source>
        <strain evidence="6 7">JCM 14344</strain>
    </source>
</reference>
<feature type="modified residue" description="4-aspartylphosphate" evidence="4">
    <location>
        <position position="56"/>
    </location>
</feature>
<keyword evidence="2" id="KW-0238">DNA-binding</keyword>
<proteinExistence type="predicted"/>
<dbReference type="SMART" id="SM00448">
    <property type="entry name" value="REC"/>
    <property type="match status" value="1"/>
</dbReference>
<evidence type="ECO:0000256" key="1">
    <source>
        <dbReference type="ARBA" id="ARBA00023015"/>
    </source>
</evidence>
<dbReference type="CDD" id="cd17535">
    <property type="entry name" value="REC_NarL-like"/>
    <property type="match status" value="1"/>
</dbReference>
<dbReference type="InterPro" id="IPR058245">
    <property type="entry name" value="NreC/VraR/RcsB-like_REC"/>
</dbReference>
<dbReference type="SUPFAM" id="SSF52172">
    <property type="entry name" value="CheY-like"/>
    <property type="match status" value="1"/>
</dbReference>
<name>A0ABT5ZB34_9ACTN</name>
<evidence type="ECO:0000259" key="5">
    <source>
        <dbReference type="PROSITE" id="PS50110"/>
    </source>
</evidence>
<dbReference type="InterPro" id="IPR011006">
    <property type="entry name" value="CheY-like_superfamily"/>
</dbReference>
<evidence type="ECO:0000313" key="7">
    <source>
        <dbReference type="Proteomes" id="UP001220022"/>
    </source>
</evidence>
<accession>A0ABT5ZB34</accession>
<comment type="caution">
    <text evidence="6">The sequence shown here is derived from an EMBL/GenBank/DDBJ whole genome shotgun (WGS) entry which is preliminary data.</text>
</comment>
<dbReference type="InterPro" id="IPR039420">
    <property type="entry name" value="WalR-like"/>
</dbReference>
<dbReference type="EMBL" id="JARHTQ010000041">
    <property type="protein sequence ID" value="MDF2260837.1"/>
    <property type="molecule type" value="Genomic_DNA"/>
</dbReference>
<evidence type="ECO:0000256" key="4">
    <source>
        <dbReference type="PROSITE-ProRule" id="PRU00169"/>
    </source>
</evidence>
<evidence type="ECO:0000256" key="2">
    <source>
        <dbReference type="ARBA" id="ARBA00023125"/>
    </source>
</evidence>
<keyword evidence="7" id="KW-1185">Reference proteome</keyword>
<sequence>MDDKRVRVLIGENHAVYREGVVRALPAYVDTVADVADGAQALTAIRELRPDVAVLDYRMPRLDGHQVARAVRREELPTRVLILSAKDDSALVYGALQDGVSGYLTKD</sequence>
<keyword evidence="1" id="KW-0805">Transcription regulation</keyword>
<dbReference type="Pfam" id="PF00072">
    <property type="entry name" value="Response_reg"/>
    <property type="match status" value="1"/>
</dbReference>
<evidence type="ECO:0000313" key="6">
    <source>
        <dbReference type="EMBL" id="MDF2260837.1"/>
    </source>
</evidence>
<dbReference type="PROSITE" id="PS50110">
    <property type="entry name" value="RESPONSE_REGULATORY"/>
    <property type="match status" value="1"/>
</dbReference>
<gene>
    <name evidence="6" type="ORF">P2L57_35500</name>
</gene>
<dbReference type="Proteomes" id="UP001220022">
    <property type="component" value="Unassembled WGS sequence"/>
</dbReference>
<dbReference type="InterPro" id="IPR001789">
    <property type="entry name" value="Sig_transdc_resp-reg_receiver"/>
</dbReference>
<dbReference type="RefSeq" id="WP_275821836.1">
    <property type="nucleotide sequence ID" value="NZ_BAAANM010000040.1"/>
</dbReference>
<protein>
    <submittedName>
        <fullName evidence="6">Response regulator transcription factor</fullName>
    </submittedName>
</protein>
<evidence type="ECO:0000256" key="3">
    <source>
        <dbReference type="ARBA" id="ARBA00023163"/>
    </source>
</evidence>